<dbReference type="SUPFAM" id="SSF63817">
    <property type="entry name" value="Sortase"/>
    <property type="match status" value="1"/>
</dbReference>
<protein>
    <submittedName>
        <fullName evidence="4">Class F sortase</fullName>
    </submittedName>
</protein>
<accession>A0ABQ5NTY7</accession>
<dbReference type="RefSeq" id="WP_323445588.1">
    <property type="nucleotide sequence ID" value="NZ_BSBI01000002.1"/>
</dbReference>
<dbReference type="EMBL" id="BSBI01000002">
    <property type="protein sequence ID" value="GLF93471.1"/>
    <property type="molecule type" value="Genomic_DNA"/>
</dbReference>
<feature type="signal peptide" evidence="3">
    <location>
        <begin position="1"/>
        <end position="21"/>
    </location>
</feature>
<dbReference type="InterPro" id="IPR023365">
    <property type="entry name" value="Sortase_dom-sf"/>
</dbReference>
<sequence length="219" mass="22716">MTPYRQTVTLALTALVLVAAAGCATQEATGQAVDHGPATSSVPERTSGDGTGTGTDTGTAKKADPAKGKENRDLPVRVAIPSLGVDSDLMRLGLNKDGTVQVPPPERGMSAGWYTGAAVPGEPGPAVIIGHNSTALGKAVFHDLKKIEKGAEVRVRNSAGAIARFTVTRTETVSKKAFPTERVYGAVNGRQLRLITCDGAFDAEGHPVDNLIVYATLAR</sequence>
<gene>
    <name evidence="4" type="ORF">SYYSPA8_04260</name>
</gene>
<reference evidence="4 5" key="1">
    <citation type="submission" date="2022-10" db="EMBL/GenBank/DDBJ databases">
        <title>Draft genome sequence of Streptomyces sp. YSPA8.</title>
        <authorList>
            <person name="Moriuchi R."/>
            <person name="Dohra H."/>
            <person name="Yamamura H."/>
            <person name="Kodani S."/>
        </authorList>
    </citation>
    <scope>NUCLEOTIDE SEQUENCE [LARGE SCALE GENOMIC DNA]</scope>
    <source>
        <strain evidence="4 5">YSPA8</strain>
    </source>
</reference>
<keyword evidence="5" id="KW-1185">Reference proteome</keyword>
<name>A0ABQ5NTY7_9ACTN</name>
<evidence type="ECO:0000313" key="4">
    <source>
        <dbReference type="EMBL" id="GLF93471.1"/>
    </source>
</evidence>
<proteinExistence type="predicted"/>
<dbReference type="InterPro" id="IPR005754">
    <property type="entry name" value="Sortase"/>
</dbReference>
<dbReference type="Gene3D" id="2.40.260.10">
    <property type="entry name" value="Sortase"/>
    <property type="match status" value="1"/>
</dbReference>
<evidence type="ECO:0000256" key="2">
    <source>
        <dbReference type="SAM" id="MobiDB-lite"/>
    </source>
</evidence>
<dbReference type="PROSITE" id="PS51257">
    <property type="entry name" value="PROKAR_LIPOPROTEIN"/>
    <property type="match status" value="1"/>
</dbReference>
<comment type="caution">
    <text evidence="4">The sequence shown here is derived from an EMBL/GenBank/DDBJ whole genome shotgun (WGS) entry which is preliminary data.</text>
</comment>
<feature type="region of interest" description="Disordered" evidence="2">
    <location>
        <begin position="29"/>
        <end position="73"/>
    </location>
</feature>
<dbReference type="CDD" id="cd05829">
    <property type="entry name" value="Sortase_F"/>
    <property type="match status" value="1"/>
</dbReference>
<feature type="compositionally biased region" description="Basic and acidic residues" evidence="2">
    <location>
        <begin position="59"/>
        <end position="73"/>
    </location>
</feature>
<organism evidence="4 5">
    <name type="scientific">Streptomyces yaizuensis</name>
    <dbReference type="NCBI Taxonomy" id="2989713"/>
    <lineage>
        <taxon>Bacteria</taxon>
        <taxon>Bacillati</taxon>
        <taxon>Actinomycetota</taxon>
        <taxon>Actinomycetes</taxon>
        <taxon>Kitasatosporales</taxon>
        <taxon>Streptomycetaceae</taxon>
        <taxon>Streptomyces</taxon>
    </lineage>
</organism>
<dbReference type="Proteomes" id="UP001291653">
    <property type="component" value="Unassembled WGS sequence"/>
</dbReference>
<evidence type="ECO:0000256" key="3">
    <source>
        <dbReference type="SAM" id="SignalP"/>
    </source>
</evidence>
<feature type="chain" id="PRO_5046299297" evidence="3">
    <location>
        <begin position="22"/>
        <end position="219"/>
    </location>
</feature>
<dbReference type="Pfam" id="PF04203">
    <property type="entry name" value="Sortase"/>
    <property type="match status" value="1"/>
</dbReference>
<keyword evidence="3" id="KW-0732">Signal</keyword>
<keyword evidence="1" id="KW-0378">Hydrolase</keyword>
<evidence type="ECO:0000313" key="5">
    <source>
        <dbReference type="Proteomes" id="UP001291653"/>
    </source>
</evidence>
<dbReference type="InterPro" id="IPR042001">
    <property type="entry name" value="Sortase_F"/>
</dbReference>
<dbReference type="NCBIfam" id="NF033748">
    <property type="entry name" value="class_F_sortase"/>
    <property type="match status" value="1"/>
</dbReference>
<evidence type="ECO:0000256" key="1">
    <source>
        <dbReference type="ARBA" id="ARBA00022801"/>
    </source>
</evidence>